<dbReference type="PANTHER" id="PTHR41260">
    <property type="entry name" value="PROTEIN ECSC"/>
    <property type="match status" value="1"/>
</dbReference>
<proteinExistence type="predicted"/>
<gene>
    <name evidence="1" type="ORF">ACFOD6_05285</name>
</gene>
<comment type="caution">
    <text evidence="1">The sequence shown here is derived from an EMBL/GenBank/DDBJ whole genome shotgun (WGS) entry which is preliminary data.</text>
</comment>
<name>A0ABV7DQY0_9RHOB</name>
<dbReference type="Pfam" id="PF12787">
    <property type="entry name" value="EcsC"/>
    <property type="match status" value="1"/>
</dbReference>
<dbReference type="Proteomes" id="UP001595445">
    <property type="component" value="Unassembled WGS sequence"/>
</dbReference>
<dbReference type="RefSeq" id="WP_197644278.1">
    <property type="nucleotide sequence ID" value="NZ_JAEACP010000011.1"/>
</dbReference>
<organism evidence="1 2">
    <name type="scientific">Tabrizicola soli</name>
    <dbReference type="NCBI Taxonomy" id="2185115"/>
    <lineage>
        <taxon>Bacteria</taxon>
        <taxon>Pseudomonadati</taxon>
        <taxon>Pseudomonadota</taxon>
        <taxon>Alphaproteobacteria</taxon>
        <taxon>Rhodobacterales</taxon>
        <taxon>Paracoccaceae</taxon>
        <taxon>Tabrizicola</taxon>
    </lineage>
</organism>
<keyword evidence="2" id="KW-1185">Reference proteome</keyword>
<accession>A0ABV7DQY0</accession>
<dbReference type="EMBL" id="JBHRSM010000010">
    <property type="protein sequence ID" value="MFC3085458.1"/>
    <property type="molecule type" value="Genomic_DNA"/>
</dbReference>
<protein>
    <submittedName>
        <fullName evidence="1">EcsC family protein</fullName>
    </submittedName>
</protein>
<reference evidence="2" key="1">
    <citation type="journal article" date="2019" name="Int. J. Syst. Evol. Microbiol.">
        <title>The Global Catalogue of Microorganisms (GCM) 10K type strain sequencing project: providing services to taxonomists for standard genome sequencing and annotation.</title>
        <authorList>
            <consortium name="The Broad Institute Genomics Platform"/>
            <consortium name="The Broad Institute Genome Sequencing Center for Infectious Disease"/>
            <person name="Wu L."/>
            <person name="Ma J."/>
        </authorList>
    </citation>
    <scope>NUCLEOTIDE SEQUENCE [LARGE SCALE GENOMIC DNA]</scope>
    <source>
        <strain evidence="2">KCTC 62102</strain>
    </source>
</reference>
<evidence type="ECO:0000313" key="2">
    <source>
        <dbReference type="Proteomes" id="UP001595445"/>
    </source>
</evidence>
<dbReference type="InterPro" id="IPR024787">
    <property type="entry name" value="EcsC"/>
</dbReference>
<evidence type="ECO:0000313" key="1">
    <source>
        <dbReference type="EMBL" id="MFC3085458.1"/>
    </source>
</evidence>
<sequence>MDQTLPAAVAADPAPEIAELARRYQRANGPVMRLVNRLGGRLERQLDLVPARFRGQIERATAQALEAAYGIAARAPELGERGPMVAVVASGAAGGAGGIATALAELPVTVTLLLNAIRAEARAAGLDPDEPGVREECLRVFGAGTPLASDDGVNTSFLTARLSVTGQAVQGLIAAVAPRLAAALGPKLVAQAVPVLGAVSGAALNVAFLNYYREIARIRFALLRLAAQHGAEPVLQAFATAVEPPRLVRA</sequence>
<dbReference type="PANTHER" id="PTHR41260:SF1">
    <property type="entry name" value="PROTEIN ECSC"/>
    <property type="match status" value="1"/>
</dbReference>